<reference evidence="1" key="1">
    <citation type="journal article" date="2021" name="Nat. Commun.">
        <title>Genetic determinants of endophytism in the Arabidopsis root mycobiome.</title>
        <authorList>
            <person name="Mesny F."/>
            <person name="Miyauchi S."/>
            <person name="Thiergart T."/>
            <person name="Pickel B."/>
            <person name="Atanasova L."/>
            <person name="Karlsson M."/>
            <person name="Huettel B."/>
            <person name="Barry K.W."/>
            <person name="Haridas S."/>
            <person name="Chen C."/>
            <person name="Bauer D."/>
            <person name="Andreopoulos W."/>
            <person name="Pangilinan J."/>
            <person name="LaButti K."/>
            <person name="Riley R."/>
            <person name="Lipzen A."/>
            <person name="Clum A."/>
            <person name="Drula E."/>
            <person name="Henrissat B."/>
            <person name="Kohler A."/>
            <person name="Grigoriev I.V."/>
            <person name="Martin F.M."/>
            <person name="Hacquard S."/>
        </authorList>
    </citation>
    <scope>NUCLEOTIDE SEQUENCE</scope>
    <source>
        <strain evidence="1">FSSC 5 MPI-SDFR-AT-0091</strain>
    </source>
</reference>
<keyword evidence="2" id="KW-1185">Reference proteome</keyword>
<dbReference type="EMBL" id="JAGTJS010000005">
    <property type="protein sequence ID" value="KAH7268880.1"/>
    <property type="molecule type" value="Genomic_DNA"/>
</dbReference>
<dbReference type="Proteomes" id="UP000736672">
    <property type="component" value="Unassembled WGS sequence"/>
</dbReference>
<evidence type="ECO:0000313" key="1">
    <source>
        <dbReference type="EMBL" id="KAH7268880.1"/>
    </source>
</evidence>
<comment type="caution">
    <text evidence="1">The sequence shown here is derived from an EMBL/GenBank/DDBJ whole genome shotgun (WGS) entry which is preliminary data.</text>
</comment>
<protein>
    <submittedName>
        <fullName evidence="1">Uncharacterized protein</fullName>
    </submittedName>
</protein>
<evidence type="ECO:0000313" key="2">
    <source>
        <dbReference type="Proteomes" id="UP000736672"/>
    </source>
</evidence>
<name>A0A9P9KV05_FUSSL</name>
<sequence>MRPGSPQYGSQPSAMSELDYSNSSDVDLANILYIHNIPIVAAKMKPELDARIKSINSWLAWELTRVEDKVQDKINDGDLPKDDSMASKLKRTSYRSKVVIYNRRVSPWLVTDPDPPTQSSRTSAGEDKINLAVAHSILGAFGTPSSPQVLNVLKAVSFGFNGLVRTAQSHVFCVIDYDHDTIRETITATIKTFFFNVTVTETQVPSSHPARGGFSHRNNAFAPPEAKFYEAQLEYTHSTAYFEFDRWDDNAPKEATSYALGKQGLAQRQLRLLKE</sequence>
<dbReference type="OrthoDB" id="4719947at2759"/>
<gene>
    <name evidence="1" type="ORF">B0J15DRAFT_579340</name>
</gene>
<proteinExistence type="predicted"/>
<accession>A0A9P9KV05</accession>
<dbReference type="AlphaFoldDB" id="A0A9P9KV05"/>
<organism evidence="1 2">
    <name type="scientific">Fusarium solani</name>
    <name type="common">Filamentous fungus</name>
    <dbReference type="NCBI Taxonomy" id="169388"/>
    <lineage>
        <taxon>Eukaryota</taxon>
        <taxon>Fungi</taxon>
        <taxon>Dikarya</taxon>
        <taxon>Ascomycota</taxon>
        <taxon>Pezizomycotina</taxon>
        <taxon>Sordariomycetes</taxon>
        <taxon>Hypocreomycetidae</taxon>
        <taxon>Hypocreales</taxon>
        <taxon>Nectriaceae</taxon>
        <taxon>Fusarium</taxon>
        <taxon>Fusarium solani species complex</taxon>
    </lineage>
</organism>